<evidence type="ECO:0000313" key="2">
    <source>
        <dbReference type="EMBL" id="KAK0140308.1"/>
    </source>
</evidence>
<proteinExistence type="predicted"/>
<feature type="compositionally biased region" description="Acidic residues" evidence="1">
    <location>
        <begin position="126"/>
        <end position="141"/>
    </location>
</feature>
<feature type="compositionally biased region" description="Basic and acidic residues" evidence="1">
    <location>
        <begin position="153"/>
        <end position="184"/>
    </location>
</feature>
<feature type="region of interest" description="Disordered" evidence="1">
    <location>
        <begin position="106"/>
        <end position="187"/>
    </location>
</feature>
<sequence length="270" mass="29211">MATPSGEDFTFKWSKEQTEKLIKIRCQNDILFTGAKHSATVGWRIILEKMGLGGEGPAPPGQKEDCKYPGTGEGTSGKPTAADWPWFVLMDEALGQRPSIAPPVLIASIPEDTPGPSAVGDQQGGGDEDEEEEEEEEELEESQPGPKRKRRRREDDLLSLMKEDLKMQREAEERREKESKDRTDSSLSWRKLGAAGLGCSRLDPGEASSRRLPVVVAVLPVVVAVLPPRSSAGRSGGAGVAVAVLYCGWWRRSPTLGASVAGSLLLECVC</sequence>
<evidence type="ECO:0000256" key="1">
    <source>
        <dbReference type="SAM" id="MobiDB-lite"/>
    </source>
</evidence>
<name>A0AA47MHA3_MERPO</name>
<accession>A0AA47MHA3</accession>
<dbReference type="AlphaFoldDB" id="A0AA47MHA3"/>
<protein>
    <submittedName>
        <fullName evidence="2">Uncharacterized protein</fullName>
    </submittedName>
</protein>
<gene>
    <name evidence="2" type="ORF">N1851_022783</name>
</gene>
<dbReference type="EMBL" id="JAOPHQ010004263">
    <property type="protein sequence ID" value="KAK0140308.1"/>
    <property type="molecule type" value="Genomic_DNA"/>
</dbReference>
<reference evidence="2" key="1">
    <citation type="journal article" date="2023" name="Front. Mar. Sci.">
        <title>A new Merluccius polli reference genome to investigate the effects of global change in West African waters.</title>
        <authorList>
            <person name="Mateo J.L."/>
            <person name="Blanco-Fernandez C."/>
            <person name="Garcia-Vazquez E."/>
            <person name="Machado-Schiaffino G."/>
        </authorList>
    </citation>
    <scope>NUCLEOTIDE SEQUENCE</scope>
    <source>
        <strain evidence="2">C29</strain>
        <tissue evidence="2">Fin</tissue>
    </source>
</reference>
<organism evidence="2 3">
    <name type="scientific">Merluccius polli</name>
    <name type="common">Benguela hake</name>
    <name type="synonym">Merluccius cadenati</name>
    <dbReference type="NCBI Taxonomy" id="89951"/>
    <lineage>
        <taxon>Eukaryota</taxon>
        <taxon>Metazoa</taxon>
        <taxon>Chordata</taxon>
        <taxon>Craniata</taxon>
        <taxon>Vertebrata</taxon>
        <taxon>Euteleostomi</taxon>
        <taxon>Actinopterygii</taxon>
        <taxon>Neopterygii</taxon>
        <taxon>Teleostei</taxon>
        <taxon>Neoteleostei</taxon>
        <taxon>Acanthomorphata</taxon>
        <taxon>Zeiogadaria</taxon>
        <taxon>Gadariae</taxon>
        <taxon>Gadiformes</taxon>
        <taxon>Gadoidei</taxon>
        <taxon>Merlucciidae</taxon>
        <taxon>Merluccius</taxon>
    </lineage>
</organism>
<keyword evidence="3" id="KW-1185">Reference proteome</keyword>
<dbReference type="Proteomes" id="UP001174136">
    <property type="component" value="Unassembled WGS sequence"/>
</dbReference>
<comment type="caution">
    <text evidence="2">The sequence shown here is derived from an EMBL/GenBank/DDBJ whole genome shotgun (WGS) entry which is preliminary data.</text>
</comment>
<feature type="region of interest" description="Disordered" evidence="1">
    <location>
        <begin position="54"/>
        <end position="80"/>
    </location>
</feature>
<evidence type="ECO:0000313" key="3">
    <source>
        <dbReference type="Proteomes" id="UP001174136"/>
    </source>
</evidence>